<proteinExistence type="predicted"/>
<protein>
    <submittedName>
        <fullName evidence="1">Uncharacterized protein</fullName>
    </submittedName>
</protein>
<reference evidence="1 2" key="1">
    <citation type="submission" date="2019-05" db="EMBL/GenBank/DDBJ databases">
        <title>Another draft genome of Portunus trituberculatus and its Hox gene families provides insights of decapod evolution.</title>
        <authorList>
            <person name="Jeong J.-H."/>
            <person name="Song I."/>
            <person name="Kim S."/>
            <person name="Choi T."/>
            <person name="Kim D."/>
            <person name="Ryu S."/>
            <person name="Kim W."/>
        </authorList>
    </citation>
    <scope>NUCLEOTIDE SEQUENCE [LARGE SCALE GENOMIC DNA]</scope>
    <source>
        <tissue evidence="1">Muscle</tissue>
    </source>
</reference>
<dbReference type="EMBL" id="VSRR010022602">
    <property type="protein sequence ID" value="MPC64801.1"/>
    <property type="molecule type" value="Genomic_DNA"/>
</dbReference>
<keyword evidence="2" id="KW-1185">Reference proteome</keyword>
<sequence length="82" mass="8811">MLLTLNHSTNGKVLKVVRGGIRTYSWTSARSLAHHLTLCATARFKTSRSLALFGRPSLAADPAQETLQPAFTGDGFVTKPLG</sequence>
<accession>A0A5B7GWT8</accession>
<gene>
    <name evidence="1" type="ORF">E2C01_058922</name>
</gene>
<evidence type="ECO:0000313" key="2">
    <source>
        <dbReference type="Proteomes" id="UP000324222"/>
    </source>
</evidence>
<organism evidence="1 2">
    <name type="scientific">Portunus trituberculatus</name>
    <name type="common">Swimming crab</name>
    <name type="synonym">Neptunus trituberculatus</name>
    <dbReference type="NCBI Taxonomy" id="210409"/>
    <lineage>
        <taxon>Eukaryota</taxon>
        <taxon>Metazoa</taxon>
        <taxon>Ecdysozoa</taxon>
        <taxon>Arthropoda</taxon>
        <taxon>Crustacea</taxon>
        <taxon>Multicrustacea</taxon>
        <taxon>Malacostraca</taxon>
        <taxon>Eumalacostraca</taxon>
        <taxon>Eucarida</taxon>
        <taxon>Decapoda</taxon>
        <taxon>Pleocyemata</taxon>
        <taxon>Brachyura</taxon>
        <taxon>Eubrachyura</taxon>
        <taxon>Portunoidea</taxon>
        <taxon>Portunidae</taxon>
        <taxon>Portuninae</taxon>
        <taxon>Portunus</taxon>
    </lineage>
</organism>
<dbReference type="AlphaFoldDB" id="A0A5B7GWT8"/>
<comment type="caution">
    <text evidence="1">The sequence shown here is derived from an EMBL/GenBank/DDBJ whole genome shotgun (WGS) entry which is preliminary data.</text>
</comment>
<evidence type="ECO:0000313" key="1">
    <source>
        <dbReference type="EMBL" id="MPC64801.1"/>
    </source>
</evidence>
<dbReference type="Proteomes" id="UP000324222">
    <property type="component" value="Unassembled WGS sequence"/>
</dbReference>
<name>A0A5B7GWT8_PORTR</name>